<feature type="region of interest" description="Disordered" evidence="2">
    <location>
        <begin position="322"/>
        <end position="390"/>
    </location>
</feature>
<feature type="compositionally biased region" description="Polar residues" evidence="2">
    <location>
        <begin position="41"/>
        <end position="52"/>
    </location>
</feature>
<dbReference type="EMBL" id="JABANN010000010">
    <property type="protein sequence ID" value="KAF4675793.1"/>
    <property type="molecule type" value="Genomic_DNA"/>
</dbReference>
<protein>
    <submittedName>
        <fullName evidence="3">Uncharacterized protein</fullName>
    </submittedName>
</protein>
<dbReference type="Proteomes" id="UP000572268">
    <property type="component" value="Unassembled WGS sequence"/>
</dbReference>
<reference evidence="3 4" key="1">
    <citation type="submission" date="2020-04" db="EMBL/GenBank/DDBJ databases">
        <title>Perkinsus olseni comparative genomics.</title>
        <authorList>
            <person name="Bogema D.R."/>
        </authorList>
    </citation>
    <scope>NUCLEOTIDE SEQUENCE [LARGE SCALE GENOMIC DNA]</scope>
    <source>
        <strain evidence="3">ATCC PRA-31</strain>
    </source>
</reference>
<comment type="caution">
    <text evidence="3">The sequence shown here is derived from an EMBL/GenBank/DDBJ whole genome shotgun (WGS) entry which is preliminary data.</text>
</comment>
<feature type="region of interest" description="Disordered" evidence="2">
    <location>
        <begin position="149"/>
        <end position="183"/>
    </location>
</feature>
<evidence type="ECO:0000313" key="3">
    <source>
        <dbReference type="EMBL" id="KAF4675793.1"/>
    </source>
</evidence>
<gene>
    <name evidence="3" type="ORF">FOL46_000121</name>
</gene>
<feature type="compositionally biased region" description="Basic and acidic residues" evidence="2">
    <location>
        <begin position="165"/>
        <end position="181"/>
    </location>
</feature>
<dbReference type="AlphaFoldDB" id="A0A7J6MW50"/>
<evidence type="ECO:0000313" key="4">
    <source>
        <dbReference type="Proteomes" id="UP000572268"/>
    </source>
</evidence>
<keyword evidence="1" id="KW-0175">Coiled coil</keyword>
<evidence type="ECO:0000256" key="1">
    <source>
        <dbReference type="SAM" id="Coils"/>
    </source>
</evidence>
<accession>A0A7J6MW50</accession>
<feature type="compositionally biased region" description="Basic and acidic residues" evidence="2">
    <location>
        <begin position="1"/>
        <end position="14"/>
    </location>
</feature>
<proteinExistence type="predicted"/>
<sequence>MARRYDGHDIDRIRRASVTSPSRSAGHTSISVTPITGEINRYTSSGQLTSRLSPREARRERERERVKAQELYRKELISQIDGSYTAPPSRRRKSRSPDRAVRSILKSVCGSSRGPMMSYLQRLLLDGVEAAGPVPGDWRVRTPARVRRYSPPYREPSTPAAKSPHNHDSPREWYERERESETLNMSPNKRYAAELGAQVAEKQARDRRAREQEMMRDRILEEKLRRDRCDDGTGRSGSVMASRRIIGNPFGREVSEEQPRCESERSHKQRQRHVIDIDAEWAEWYSRHPEADRKRNGDVKAVPDIKTVAAIDYTDGRRELKIGNSAEAADPVSKIADGPENEDTLDTSSVDEPPHNGSSDPFGGQLEEKSPPSPLGASVESEKLSTQPVLQESDFVLDQLRIEMDNLRADMEANRRRLRREIDRINSARLPCTSDLIQRASPRWAGGTREMVDATDRAEDGGGSSNGEEYLLESWVCSGSVIGDPAPGEWGCGSVHGEVEVIDGFEAWSEDVGSDEGERMEAREVEVRSPAEYFNLRPDKPGEY</sequence>
<feature type="coiled-coil region" evidence="1">
    <location>
        <begin position="390"/>
        <end position="428"/>
    </location>
</feature>
<name>A0A7J6MW50_PEROL</name>
<feature type="compositionally biased region" description="Polar residues" evidence="2">
    <location>
        <begin position="17"/>
        <end position="34"/>
    </location>
</feature>
<feature type="region of interest" description="Disordered" evidence="2">
    <location>
        <begin position="79"/>
        <end position="100"/>
    </location>
</feature>
<organism evidence="3 4">
    <name type="scientific">Perkinsus olseni</name>
    <name type="common">Perkinsus atlanticus</name>
    <dbReference type="NCBI Taxonomy" id="32597"/>
    <lineage>
        <taxon>Eukaryota</taxon>
        <taxon>Sar</taxon>
        <taxon>Alveolata</taxon>
        <taxon>Perkinsozoa</taxon>
        <taxon>Perkinsea</taxon>
        <taxon>Perkinsida</taxon>
        <taxon>Perkinsidae</taxon>
        <taxon>Perkinsus</taxon>
    </lineage>
</organism>
<evidence type="ECO:0000256" key="2">
    <source>
        <dbReference type="SAM" id="MobiDB-lite"/>
    </source>
</evidence>
<feature type="compositionally biased region" description="Basic and acidic residues" evidence="2">
    <location>
        <begin position="53"/>
        <end position="64"/>
    </location>
</feature>
<feature type="region of interest" description="Disordered" evidence="2">
    <location>
        <begin position="1"/>
        <end position="64"/>
    </location>
</feature>